<evidence type="ECO:0000256" key="2">
    <source>
        <dbReference type="ARBA" id="ARBA00007069"/>
    </source>
</evidence>
<dbReference type="InterPro" id="IPR051789">
    <property type="entry name" value="Bact_Polyamine_Transport"/>
</dbReference>
<protein>
    <submittedName>
        <fullName evidence="10">ABC transporter permease</fullName>
    </submittedName>
</protein>
<keyword evidence="6 8" id="KW-1133">Transmembrane helix</keyword>
<dbReference type="InterPro" id="IPR035906">
    <property type="entry name" value="MetI-like_sf"/>
</dbReference>
<keyword evidence="3 8" id="KW-0813">Transport</keyword>
<sequence length="297" mass="33093">MTNFPKARIEDYGFKNREWLAPLLKWVGILFFVLMMFMLYLPIIIIAIQSVNSSVVTTRFSTFTLEWYTNIFNEDELLNAIKNTLMVSAIATTLATVLGTFFAIGIFHLPKNKRSGLMFLNNVPILNADIVTGFSLMIMFRFVMVLINMVVQLFNPSASISIFGLPTLVLAHLFFTFPYVVLSVVPKLKELDANLVDAAADLGLKPMKALIYVVVPAIKAGIFSGMLLALTMSVDDFVISFFNTGAGYDNLSIWIYGVLGRRNLTPSVYAFSTLLTILTMVGLIGSQFMNKKGKTNK</sequence>
<feature type="transmembrane region" description="Helical" evidence="8">
    <location>
        <begin position="268"/>
        <end position="289"/>
    </location>
</feature>
<feature type="transmembrane region" description="Helical" evidence="8">
    <location>
        <begin position="85"/>
        <end position="109"/>
    </location>
</feature>
<evidence type="ECO:0000256" key="7">
    <source>
        <dbReference type="ARBA" id="ARBA00023136"/>
    </source>
</evidence>
<name>A0ABT2Y793_9MOLU</name>
<feature type="transmembrane region" description="Helical" evidence="8">
    <location>
        <begin position="130"/>
        <end position="154"/>
    </location>
</feature>
<dbReference type="Gene3D" id="1.10.3720.10">
    <property type="entry name" value="MetI-like"/>
    <property type="match status" value="1"/>
</dbReference>
<dbReference type="PROSITE" id="PS50928">
    <property type="entry name" value="ABC_TM1"/>
    <property type="match status" value="1"/>
</dbReference>
<evidence type="ECO:0000256" key="3">
    <source>
        <dbReference type="ARBA" id="ARBA00022448"/>
    </source>
</evidence>
<keyword evidence="7 8" id="KW-0472">Membrane</keyword>
<evidence type="ECO:0000313" key="11">
    <source>
        <dbReference type="Proteomes" id="UP001177160"/>
    </source>
</evidence>
<evidence type="ECO:0000313" key="10">
    <source>
        <dbReference type="EMBL" id="MCV2232612.1"/>
    </source>
</evidence>
<accession>A0ABT2Y793</accession>
<gene>
    <name evidence="10" type="ORF">N7548_07250</name>
</gene>
<reference evidence="10" key="1">
    <citation type="submission" date="2022-09" db="EMBL/GenBank/DDBJ databases">
        <title>Novel Mycoplasma species identified in domestic and wild animals.</title>
        <authorList>
            <person name="Volokhov D.V."/>
            <person name="Furtak V.A."/>
            <person name="Zagorodnyaya T.A."/>
        </authorList>
    </citation>
    <scope>NUCLEOTIDE SEQUENCE</scope>
    <source>
        <strain evidence="10">Oakley</strain>
    </source>
</reference>
<dbReference type="CDD" id="cd06261">
    <property type="entry name" value="TM_PBP2"/>
    <property type="match status" value="1"/>
</dbReference>
<evidence type="ECO:0000256" key="8">
    <source>
        <dbReference type="RuleBase" id="RU363032"/>
    </source>
</evidence>
<feature type="transmembrane region" description="Helical" evidence="8">
    <location>
        <begin position="209"/>
        <end position="232"/>
    </location>
</feature>
<proteinExistence type="inferred from homology"/>
<evidence type="ECO:0000259" key="9">
    <source>
        <dbReference type="PROSITE" id="PS50928"/>
    </source>
</evidence>
<keyword evidence="11" id="KW-1185">Reference proteome</keyword>
<dbReference type="EMBL" id="JAOVQM010000007">
    <property type="protein sequence ID" value="MCV2232612.1"/>
    <property type="molecule type" value="Genomic_DNA"/>
</dbReference>
<dbReference type="PANTHER" id="PTHR43848">
    <property type="entry name" value="PUTRESCINE TRANSPORT SYSTEM PERMEASE PROTEIN POTI"/>
    <property type="match status" value="1"/>
</dbReference>
<feature type="transmembrane region" description="Helical" evidence="8">
    <location>
        <begin position="160"/>
        <end position="182"/>
    </location>
</feature>
<comment type="similarity">
    <text evidence="2">Belongs to the binding-protein-dependent transport system permease family. CysTW subfamily.</text>
</comment>
<comment type="subcellular location">
    <subcellularLocation>
        <location evidence="1 8">Cell membrane</location>
        <topology evidence="1 8">Multi-pass membrane protein</topology>
    </subcellularLocation>
</comment>
<comment type="caution">
    <text evidence="10">The sequence shown here is derived from an EMBL/GenBank/DDBJ whole genome shotgun (WGS) entry which is preliminary data.</text>
</comment>
<evidence type="ECO:0000256" key="5">
    <source>
        <dbReference type="ARBA" id="ARBA00022692"/>
    </source>
</evidence>
<dbReference type="RefSeq" id="WP_263608801.1">
    <property type="nucleotide sequence ID" value="NZ_JAOVQM010000007.1"/>
</dbReference>
<organism evidence="10 11">
    <name type="scientific">Paracholeplasma manati</name>
    <dbReference type="NCBI Taxonomy" id="591373"/>
    <lineage>
        <taxon>Bacteria</taxon>
        <taxon>Bacillati</taxon>
        <taxon>Mycoplasmatota</taxon>
        <taxon>Mollicutes</taxon>
        <taxon>Acholeplasmatales</taxon>
        <taxon>Acholeplasmataceae</taxon>
        <taxon>Paracholeplasma</taxon>
    </lineage>
</organism>
<keyword evidence="5 8" id="KW-0812">Transmembrane</keyword>
<dbReference type="InterPro" id="IPR000515">
    <property type="entry name" value="MetI-like"/>
</dbReference>
<keyword evidence="4" id="KW-1003">Cell membrane</keyword>
<feature type="domain" description="ABC transmembrane type-1" evidence="9">
    <location>
        <begin position="81"/>
        <end position="286"/>
    </location>
</feature>
<evidence type="ECO:0000256" key="4">
    <source>
        <dbReference type="ARBA" id="ARBA00022475"/>
    </source>
</evidence>
<dbReference type="SUPFAM" id="SSF161098">
    <property type="entry name" value="MetI-like"/>
    <property type="match status" value="1"/>
</dbReference>
<evidence type="ECO:0000256" key="6">
    <source>
        <dbReference type="ARBA" id="ARBA00022989"/>
    </source>
</evidence>
<dbReference type="Pfam" id="PF00528">
    <property type="entry name" value="BPD_transp_1"/>
    <property type="match status" value="1"/>
</dbReference>
<dbReference type="Proteomes" id="UP001177160">
    <property type="component" value="Unassembled WGS sequence"/>
</dbReference>
<evidence type="ECO:0000256" key="1">
    <source>
        <dbReference type="ARBA" id="ARBA00004651"/>
    </source>
</evidence>
<dbReference type="PANTHER" id="PTHR43848:SF2">
    <property type="entry name" value="PUTRESCINE TRANSPORT SYSTEM PERMEASE PROTEIN POTI"/>
    <property type="match status" value="1"/>
</dbReference>
<feature type="transmembrane region" description="Helical" evidence="8">
    <location>
        <begin position="23"/>
        <end position="48"/>
    </location>
</feature>